<accession>A0ACB9C592</accession>
<dbReference type="Proteomes" id="UP001055879">
    <property type="component" value="Linkage Group LG05"/>
</dbReference>
<sequence length="113" mass="12921">MYLEHNEGAGVQHLALTSDDIFWTLREMRKRNGFSGFEFMSSSLPTYYRNMKKRADDVLSGEPFKECEEIGDIGFEFMSLSPPCLIIQAPNGRVMWVWNGSRGFLEGGFLQKA</sequence>
<reference evidence="1 2" key="2">
    <citation type="journal article" date="2022" name="Mol. Ecol. Resour.">
        <title>The genomes of chicory, endive, great burdock and yacon provide insights into Asteraceae paleo-polyploidization history and plant inulin production.</title>
        <authorList>
            <person name="Fan W."/>
            <person name="Wang S."/>
            <person name="Wang H."/>
            <person name="Wang A."/>
            <person name="Jiang F."/>
            <person name="Liu H."/>
            <person name="Zhao H."/>
            <person name="Xu D."/>
            <person name="Zhang Y."/>
        </authorList>
    </citation>
    <scope>NUCLEOTIDE SEQUENCE [LARGE SCALE GENOMIC DNA]</scope>
    <source>
        <strain evidence="2">cv. Niubang</strain>
    </source>
</reference>
<dbReference type="EMBL" id="CM042051">
    <property type="protein sequence ID" value="KAI3729469.1"/>
    <property type="molecule type" value="Genomic_DNA"/>
</dbReference>
<keyword evidence="2" id="KW-1185">Reference proteome</keyword>
<proteinExistence type="predicted"/>
<evidence type="ECO:0000313" key="1">
    <source>
        <dbReference type="EMBL" id="KAI3729469.1"/>
    </source>
</evidence>
<name>A0ACB9C592_ARCLA</name>
<reference evidence="2" key="1">
    <citation type="journal article" date="2022" name="Mol. Ecol. Resour.">
        <title>The genomes of chicory, endive, great burdock and yacon provide insights into Asteraceae palaeo-polyploidization history and plant inulin production.</title>
        <authorList>
            <person name="Fan W."/>
            <person name="Wang S."/>
            <person name="Wang H."/>
            <person name="Wang A."/>
            <person name="Jiang F."/>
            <person name="Liu H."/>
            <person name="Zhao H."/>
            <person name="Xu D."/>
            <person name="Zhang Y."/>
        </authorList>
    </citation>
    <scope>NUCLEOTIDE SEQUENCE [LARGE SCALE GENOMIC DNA]</scope>
    <source>
        <strain evidence="2">cv. Niubang</strain>
    </source>
</reference>
<evidence type="ECO:0000313" key="2">
    <source>
        <dbReference type="Proteomes" id="UP001055879"/>
    </source>
</evidence>
<protein>
    <submittedName>
        <fullName evidence="1">Uncharacterized protein</fullName>
    </submittedName>
</protein>
<comment type="caution">
    <text evidence="1">The sequence shown here is derived from an EMBL/GenBank/DDBJ whole genome shotgun (WGS) entry which is preliminary data.</text>
</comment>
<organism evidence="1 2">
    <name type="scientific">Arctium lappa</name>
    <name type="common">Greater burdock</name>
    <name type="synonym">Lappa major</name>
    <dbReference type="NCBI Taxonomy" id="4217"/>
    <lineage>
        <taxon>Eukaryota</taxon>
        <taxon>Viridiplantae</taxon>
        <taxon>Streptophyta</taxon>
        <taxon>Embryophyta</taxon>
        <taxon>Tracheophyta</taxon>
        <taxon>Spermatophyta</taxon>
        <taxon>Magnoliopsida</taxon>
        <taxon>eudicotyledons</taxon>
        <taxon>Gunneridae</taxon>
        <taxon>Pentapetalae</taxon>
        <taxon>asterids</taxon>
        <taxon>campanulids</taxon>
        <taxon>Asterales</taxon>
        <taxon>Asteraceae</taxon>
        <taxon>Carduoideae</taxon>
        <taxon>Cardueae</taxon>
        <taxon>Arctiinae</taxon>
        <taxon>Arctium</taxon>
    </lineage>
</organism>
<gene>
    <name evidence="1" type="ORF">L6452_18129</name>
</gene>